<gene>
    <name evidence="3" type="primary">P0413C03.18</name>
</gene>
<feature type="region of interest" description="Disordered" evidence="1">
    <location>
        <begin position="107"/>
        <end position="141"/>
    </location>
</feature>
<dbReference type="PANTHER" id="PTHR33786">
    <property type="entry name" value="UBIQUITIN CARBOXYL-TERMINAL HYDROLASE"/>
    <property type="match status" value="1"/>
</dbReference>
<proteinExistence type="predicted"/>
<name>Q5JLC4_ORYSJ</name>
<dbReference type="EMBL" id="AP003451">
    <property type="protein sequence ID" value="BAD87734.1"/>
    <property type="molecule type" value="Genomic_DNA"/>
</dbReference>
<sequence>MQLRERMARTSWESLTLTAAGVAATGEDLGDAATVLLPGANDIPDRRRDVDIIRGSEAAKEERQRVASAKTQLMTRSLRMEMGALSVEAETEGSLLRETAALRAQAKGVVEEGRRGRGEEGGDEVVSSRGSDAGISSQPAMLTPTAPPSTFLFLLLFLLAASNCSATSQVGGAGEEVEVARMVPVVEGGGGFSAMVLNETRRRLGSFQLCAPCTCCGGGGGGGGSRGGGCILSPCCYAINCNIPNRPFGFCSFTPKSCDCLGCNL</sequence>
<dbReference type="Pfam" id="PF25268">
    <property type="entry name" value="DUF7866"/>
    <property type="match status" value="1"/>
</dbReference>
<feature type="domain" description="DUF7866" evidence="2">
    <location>
        <begin position="206"/>
        <end position="264"/>
    </location>
</feature>
<protein>
    <recommendedName>
        <fullName evidence="2">DUF7866 domain-containing protein</fullName>
    </recommendedName>
</protein>
<evidence type="ECO:0000259" key="2">
    <source>
        <dbReference type="Pfam" id="PF25268"/>
    </source>
</evidence>
<reference evidence="3" key="1">
    <citation type="journal article" date="2002" name="Nature">
        <title>The genome sequence and structure of rice chromosome 1.</title>
        <authorList>
            <person name="Sasaki T."/>
            <person name="Matsumoto T."/>
            <person name="Yamamoto K."/>
            <person name="Sakata K."/>
            <person name="Baba T."/>
            <person name="Katayose Y."/>
            <person name="Wu J."/>
            <person name="Niimura Y."/>
            <person name="Cheng Z."/>
            <person name="Nagamura Y."/>
            <person name="Antonio B.A."/>
            <person name="Kanamori H."/>
            <person name="Hosokawa S."/>
            <person name="Masukawa M."/>
            <person name="Arikawa K."/>
            <person name="Chiden Y."/>
            <person name="Hayashi M."/>
            <person name="Okamoto M."/>
            <person name="Ando T."/>
            <person name="Aoki H."/>
            <person name="Arita K."/>
            <person name="Hamada M."/>
            <person name="Harada C."/>
            <person name="Hijishita S."/>
            <person name="Honda M."/>
            <person name="Ichikawa Y."/>
            <person name="Idonuma A."/>
            <person name="Iijima M."/>
            <person name="Ikeda M."/>
            <person name="Ikeno M."/>
            <person name="Itoh S."/>
            <person name="Itoh T."/>
            <person name="Itoh Y."/>
            <person name="Itoh Y."/>
            <person name="Iwabuchi A."/>
            <person name="Kamiya K."/>
            <person name="Karasawa W."/>
            <person name="Katagiri S."/>
            <person name="Kikuta A."/>
            <person name="Kobayashi N."/>
            <person name="Kono I."/>
            <person name="Machita K."/>
            <person name="Maehara T."/>
            <person name="Mizuno H."/>
            <person name="Mizubayashi T."/>
            <person name="Mukai Y."/>
            <person name="Nagasaki H."/>
            <person name="Nakashima M."/>
            <person name="Nakama Y."/>
            <person name="Nakamichi Y."/>
            <person name="Nakamura M."/>
            <person name="Namiki N."/>
            <person name="Negishi M."/>
            <person name="Ohta I."/>
            <person name="Ono N."/>
            <person name="Saji S."/>
            <person name="Sakai K."/>
            <person name="Shibata M."/>
            <person name="Shimokawa T."/>
            <person name="Shomura A."/>
            <person name="Song J."/>
            <person name="Takazaki Y."/>
            <person name="Terasawa K."/>
            <person name="Tsuji K."/>
            <person name="Waki K."/>
            <person name="Yamagata H."/>
            <person name="Yamane H."/>
            <person name="Yoshiki S."/>
            <person name="Yoshihara R."/>
            <person name="Yukawa K."/>
            <person name="Zhong H."/>
            <person name="Iwama H."/>
            <person name="Endo T."/>
            <person name="Ito H."/>
            <person name="Hahn J.H."/>
            <person name="Kim H.I."/>
            <person name="Eun M.Y."/>
            <person name="Yano M."/>
            <person name="Jiang J."/>
            <person name="Gojobori T."/>
        </authorList>
    </citation>
    <scope>NUCLEOTIDE SEQUENCE [LARGE SCALE GENOMIC DNA]</scope>
</reference>
<feature type="compositionally biased region" description="Basic and acidic residues" evidence="1">
    <location>
        <begin position="109"/>
        <end position="120"/>
    </location>
</feature>
<dbReference type="AlphaFoldDB" id="Q5JLC4"/>
<dbReference type="InterPro" id="IPR057188">
    <property type="entry name" value="DUF7866"/>
</dbReference>
<evidence type="ECO:0000313" key="3">
    <source>
        <dbReference type="EMBL" id="BAD87734.1"/>
    </source>
</evidence>
<evidence type="ECO:0000256" key="1">
    <source>
        <dbReference type="SAM" id="MobiDB-lite"/>
    </source>
</evidence>
<accession>Q5JLC4</accession>
<organism evidence="3">
    <name type="scientific">Oryza sativa subsp. japonica</name>
    <name type="common">Rice</name>
    <dbReference type="NCBI Taxonomy" id="39947"/>
    <lineage>
        <taxon>Eukaryota</taxon>
        <taxon>Viridiplantae</taxon>
        <taxon>Streptophyta</taxon>
        <taxon>Embryophyta</taxon>
        <taxon>Tracheophyta</taxon>
        <taxon>Spermatophyta</taxon>
        <taxon>Magnoliopsida</taxon>
        <taxon>Liliopsida</taxon>
        <taxon>Poales</taxon>
        <taxon>Poaceae</taxon>
        <taxon>BOP clade</taxon>
        <taxon>Oryzoideae</taxon>
        <taxon>Oryzeae</taxon>
        <taxon>Oryzinae</taxon>
        <taxon>Oryza</taxon>
        <taxon>Oryza sativa</taxon>
    </lineage>
</organism>
<dbReference type="Proteomes" id="UP000817658">
    <property type="component" value="Chromosome 1"/>
</dbReference>
<dbReference type="PANTHER" id="PTHR33786:SF2">
    <property type="entry name" value="UBIQUITIN CARBOXYL-TERMINAL HYDROLASE"/>
    <property type="match status" value="1"/>
</dbReference>